<proteinExistence type="predicted"/>
<dbReference type="Pfam" id="PF04233">
    <property type="entry name" value="Phage_Mu_F"/>
    <property type="match status" value="1"/>
</dbReference>
<name>A0AAW4WH19_9FIRM</name>
<dbReference type="EMBL" id="JAJEQW010000010">
    <property type="protein sequence ID" value="MCC2242644.1"/>
    <property type="molecule type" value="Genomic_DNA"/>
</dbReference>
<sequence>MCHFWKDQQNAITYKELRQAVIDGTLTEETFREWSNDYSLLVQERLKFMWDNALAAGSISQPLMGGLAGFTFNPDTPAIMTWIQQRGAELITASSTEQRDAIKALLAQSVRERHSVDELARLIRPCIGLTEPQVKANLRYYENITSSLRKQHPKMKAETIQRRAREAASKYAEKQHRQRAMTIAQTEMATSYNKGADEGIRQAQNQNLIGIVKKRWCTSGDDEVCEICRSLEGREISMDSSFEMVKGWLNSGGNLTPPAHPRCACAIEYIEVH</sequence>
<reference evidence="2" key="1">
    <citation type="submission" date="2021-10" db="EMBL/GenBank/DDBJ databases">
        <title>Anaerobic single-cell dispensing facilitates the cultivation of human gut bacteria.</title>
        <authorList>
            <person name="Afrizal A."/>
        </authorList>
    </citation>
    <scope>NUCLEOTIDE SEQUENCE</scope>
    <source>
        <strain evidence="2">CLA-AA-H204</strain>
    </source>
</reference>
<organism evidence="2 3">
    <name type="scientific">Roseburia amylophila</name>
    <dbReference type="NCBI Taxonomy" id="2981794"/>
    <lineage>
        <taxon>Bacteria</taxon>
        <taxon>Bacillati</taxon>
        <taxon>Bacillota</taxon>
        <taxon>Clostridia</taxon>
        <taxon>Lachnospirales</taxon>
        <taxon>Lachnospiraceae</taxon>
        <taxon>Roseburia</taxon>
    </lineage>
</organism>
<dbReference type="AlphaFoldDB" id="A0AAW4WH19"/>
<dbReference type="InterPro" id="IPR006528">
    <property type="entry name" value="Phage_head_morphogenesis_dom"/>
</dbReference>
<comment type="caution">
    <text evidence="2">The sequence shown here is derived from an EMBL/GenBank/DDBJ whole genome shotgun (WGS) entry which is preliminary data.</text>
</comment>
<evidence type="ECO:0000259" key="1">
    <source>
        <dbReference type="Pfam" id="PF04233"/>
    </source>
</evidence>
<dbReference type="Proteomes" id="UP001198893">
    <property type="component" value="Unassembled WGS sequence"/>
</dbReference>
<accession>A0AAW4WH19</accession>
<protein>
    <submittedName>
        <fullName evidence="2">Phage head morphogenesis protein</fullName>
    </submittedName>
</protein>
<gene>
    <name evidence="2" type="ORF">LKD47_10080</name>
</gene>
<evidence type="ECO:0000313" key="2">
    <source>
        <dbReference type="EMBL" id="MCC2242644.1"/>
    </source>
</evidence>
<dbReference type="RefSeq" id="WP_227710376.1">
    <property type="nucleotide sequence ID" value="NZ_JAJEQW010000010.1"/>
</dbReference>
<feature type="domain" description="Phage head morphogenesis" evidence="1">
    <location>
        <begin position="163"/>
        <end position="267"/>
    </location>
</feature>
<evidence type="ECO:0000313" key="3">
    <source>
        <dbReference type="Proteomes" id="UP001198893"/>
    </source>
</evidence>